<protein>
    <submittedName>
        <fullName evidence="2">DUF1474 family protein</fullName>
    </submittedName>
</protein>
<proteinExistence type="predicted"/>
<keyword evidence="3" id="KW-1185">Reference proteome</keyword>
<gene>
    <name evidence="2" type="ORF">I9026_04265</name>
</gene>
<dbReference type="RefSeq" id="WP_060551477.1">
    <property type="nucleotide sequence ID" value="NZ_JAEDAQ010000005.1"/>
</dbReference>
<dbReference type="InterPro" id="IPR009942">
    <property type="entry name" value="DUF1474"/>
</dbReference>
<feature type="domain" description="TscT toxin" evidence="1">
    <location>
        <begin position="1"/>
        <end position="98"/>
    </location>
</feature>
<dbReference type="Pfam" id="PF07342">
    <property type="entry name" value="TscT"/>
    <property type="match status" value="1"/>
</dbReference>
<evidence type="ECO:0000259" key="1">
    <source>
        <dbReference type="Pfam" id="PF07342"/>
    </source>
</evidence>
<dbReference type="NCBIfam" id="NF047366">
    <property type="entry name" value="TscT"/>
    <property type="match status" value="1"/>
</dbReference>
<evidence type="ECO:0000313" key="2">
    <source>
        <dbReference type="EMBL" id="MBH9580581.1"/>
    </source>
</evidence>
<evidence type="ECO:0000313" key="3">
    <source>
        <dbReference type="Proteomes" id="UP000597038"/>
    </source>
</evidence>
<dbReference type="EMBL" id="JAEDAQ010000005">
    <property type="protein sequence ID" value="MBH9580581.1"/>
    <property type="molecule type" value="Genomic_DNA"/>
</dbReference>
<name>A0ABS0QNH2_9STAP</name>
<accession>A0ABS0QNH2</accession>
<reference evidence="2 3" key="1">
    <citation type="submission" date="2020-12" db="EMBL/GenBank/DDBJ databases">
        <title>Genomic analysis of Staphylococcus felis from a cat with skin infection.</title>
        <authorList>
            <person name="Aslantas O."/>
            <person name="Keskin O."/>
            <person name="Buyukaltay K."/>
            <person name="Gullu Yucetepe A."/>
        </authorList>
    </citation>
    <scope>NUCLEOTIDE SEQUENCE [LARGE SCALE GENOMIC DNA]</scope>
    <source>
        <strain evidence="2 3">HARRANVET</strain>
    </source>
</reference>
<comment type="caution">
    <text evidence="2">The sequence shown here is derived from an EMBL/GenBank/DDBJ whole genome shotgun (WGS) entry which is preliminary data.</text>
</comment>
<organism evidence="2 3">
    <name type="scientific">Staphylococcus felis</name>
    <dbReference type="NCBI Taxonomy" id="46127"/>
    <lineage>
        <taxon>Bacteria</taxon>
        <taxon>Bacillati</taxon>
        <taxon>Bacillota</taxon>
        <taxon>Bacilli</taxon>
        <taxon>Bacillales</taxon>
        <taxon>Staphylococcaceae</taxon>
        <taxon>Staphylococcus</taxon>
    </lineage>
</organism>
<dbReference type="Proteomes" id="UP000597038">
    <property type="component" value="Unassembled WGS sequence"/>
</dbReference>
<sequence>MNLRLNNLFCEIEVIKEKLEDLKTVHGWFIADAFSYTQLTTMEEVNKYGRSYDEHRIHCEQLGDLMHMYIEELDKKINQYHEIEKASSAKFGDRTDNA</sequence>